<dbReference type="RefSeq" id="WP_132316644.1">
    <property type="nucleotide sequence ID" value="NZ_FWZT01000004.1"/>
</dbReference>
<gene>
    <name evidence="1" type="ORF">SAMN06296036_104210</name>
</gene>
<name>A0A1Y6BJX7_9BACT</name>
<sequence>MLKNGITVITILSSSAAFSSVESSKDILDSLSSENIGNYIQLESISSGNIGVIDVPDFYETKKKMQFRAYNGLPVMNPQIFIKELSCKYSYVDVWSFPDGSGVAAKQFRTWPGREAILESDQMKCVVEFECTYTLAVDGENYTRTFDPIKVNIDDHGGKGCFEFGRIKLVNNG</sequence>
<protein>
    <submittedName>
        <fullName evidence="1">Uncharacterized protein</fullName>
    </submittedName>
</protein>
<reference evidence="2" key="1">
    <citation type="submission" date="2017-04" db="EMBL/GenBank/DDBJ databases">
        <authorList>
            <person name="Varghese N."/>
            <person name="Submissions S."/>
        </authorList>
    </citation>
    <scope>NUCLEOTIDE SEQUENCE [LARGE SCALE GENOMIC DNA]</scope>
    <source>
        <strain evidence="2">RKEM611</strain>
    </source>
</reference>
<evidence type="ECO:0000313" key="1">
    <source>
        <dbReference type="EMBL" id="SMF07339.1"/>
    </source>
</evidence>
<proteinExistence type="predicted"/>
<dbReference type="EMBL" id="FWZT01000004">
    <property type="protein sequence ID" value="SMF07339.1"/>
    <property type="molecule type" value="Genomic_DNA"/>
</dbReference>
<evidence type="ECO:0000313" key="2">
    <source>
        <dbReference type="Proteomes" id="UP000192907"/>
    </source>
</evidence>
<dbReference type="Proteomes" id="UP000192907">
    <property type="component" value="Unassembled WGS sequence"/>
</dbReference>
<keyword evidence="2" id="KW-1185">Reference proteome</keyword>
<dbReference type="STRING" id="1513793.SAMN06296036_104210"/>
<dbReference type="AlphaFoldDB" id="A0A1Y6BJX7"/>
<accession>A0A1Y6BJX7</accession>
<organism evidence="1 2">
    <name type="scientific">Pseudobacteriovorax antillogorgiicola</name>
    <dbReference type="NCBI Taxonomy" id="1513793"/>
    <lineage>
        <taxon>Bacteria</taxon>
        <taxon>Pseudomonadati</taxon>
        <taxon>Bdellovibrionota</taxon>
        <taxon>Oligoflexia</taxon>
        <taxon>Oligoflexales</taxon>
        <taxon>Pseudobacteriovoracaceae</taxon>
        <taxon>Pseudobacteriovorax</taxon>
    </lineage>
</organism>